<evidence type="ECO:0000256" key="1">
    <source>
        <dbReference type="SAM" id="SignalP"/>
    </source>
</evidence>
<accession>A0A9D4CS57</accession>
<gene>
    <name evidence="2" type="ORF">DPMN_055612</name>
</gene>
<evidence type="ECO:0000313" key="3">
    <source>
        <dbReference type="Proteomes" id="UP000828390"/>
    </source>
</evidence>
<evidence type="ECO:0000313" key="2">
    <source>
        <dbReference type="EMBL" id="KAH3729637.1"/>
    </source>
</evidence>
<keyword evidence="1" id="KW-0732">Signal</keyword>
<proteinExistence type="predicted"/>
<dbReference type="Proteomes" id="UP000828390">
    <property type="component" value="Unassembled WGS sequence"/>
</dbReference>
<organism evidence="2 3">
    <name type="scientific">Dreissena polymorpha</name>
    <name type="common">Zebra mussel</name>
    <name type="synonym">Mytilus polymorpha</name>
    <dbReference type="NCBI Taxonomy" id="45954"/>
    <lineage>
        <taxon>Eukaryota</taxon>
        <taxon>Metazoa</taxon>
        <taxon>Spiralia</taxon>
        <taxon>Lophotrochozoa</taxon>
        <taxon>Mollusca</taxon>
        <taxon>Bivalvia</taxon>
        <taxon>Autobranchia</taxon>
        <taxon>Heteroconchia</taxon>
        <taxon>Euheterodonta</taxon>
        <taxon>Imparidentia</taxon>
        <taxon>Neoheterodontei</taxon>
        <taxon>Myida</taxon>
        <taxon>Dreissenoidea</taxon>
        <taxon>Dreissenidae</taxon>
        <taxon>Dreissena</taxon>
    </lineage>
</organism>
<dbReference type="EMBL" id="JAIWYP010000012">
    <property type="protein sequence ID" value="KAH3729637.1"/>
    <property type="molecule type" value="Genomic_DNA"/>
</dbReference>
<dbReference type="AlphaFoldDB" id="A0A9D4CS57"/>
<keyword evidence="3" id="KW-1185">Reference proteome</keyword>
<reference evidence="2" key="2">
    <citation type="submission" date="2020-11" db="EMBL/GenBank/DDBJ databases">
        <authorList>
            <person name="McCartney M.A."/>
            <person name="Auch B."/>
            <person name="Kono T."/>
            <person name="Mallez S."/>
            <person name="Becker A."/>
            <person name="Gohl D.M."/>
            <person name="Silverstein K.A.T."/>
            <person name="Koren S."/>
            <person name="Bechman K.B."/>
            <person name="Herman A."/>
            <person name="Abrahante J.E."/>
            <person name="Garbe J."/>
        </authorList>
    </citation>
    <scope>NUCLEOTIDE SEQUENCE</scope>
    <source>
        <strain evidence="2">Duluth1</strain>
        <tissue evidence="2">Whole animal</tissue>
    </source>
</reference>
<feature type="chain" id="PRO_5038979200" evidence="1">
    <location>
        <begin position="26"/>
        <end position="62"/>
    </location>
</feature>
<reference evidence="2" key="1">
    <citation type="journal article" date="2019" name="bioRxiv">
        <title>The Genome of the Zebra Mussel, Dreissena polymorpha: A Resource for Invasive Species Research.</title>
        <authorList>
            <person name="McCartney M.A."/>
            <person name="Auch B."/>
            <person name="Kono T."/>
            <person name="Mallez S."/>
            <person name="Zhang Y."/>
            <person name="Obille A."/>
            <person name="Becker A."/>
            <person name="Abrahante J.E."/>
            <person name="Garbe J."/>
            <person name="Badalamenti J.P."/>
            <person name="Herman A."/>
            <person name="Mangelson H."/>
            <person name="Liachko I."/>
            <person name="Sullivan S."/>
            <person name="Sone E.D."/>
            <person name="Koren S."/>
            <person name="Silverstein K.A.T."/>
            <person name="Beckman K.B."/>
            <person name="Gohl D.M."/>
        </authorList>
    </citation>
    <scope>NUCLEOTIDE SEQUENCE</scope>
    <source>
        <strain evidence="2">Duluth1</strain>
        <tissue evidence="2">Whole animal</tissue>
    </source>
</reference>
<sequence>MNTNQLLCLLVAAAVLLASAPVANAQYYGNRYGNNGNYGGWPGNYGGWPGNYGRLARKLWRL</sequence>
<comment type="caution">
    <text evidence="2">The sequence shown here is derived from an EMBL/GenBank/DDBJ whole genome shotgun (WGS) entry which is preliminary data.</text>
</comment>
<feature type="signal peptide" evidence="1">
    <location>
        <begin position="1"/>
        <end position="25"/>
    </location>
</feature>
<protein>
    <submittedName>
        <fullName evidence="2">Uncharacterized protein</fullName>
    </submittedName>
</protein>
<name>A0A9D4CS57_DREPO</name>